<dbReference type="Proteomes" id="UP000460435">
    <property type="component" value="Unassembled WGS sequence"/>
</dbReference>
<dbReference type="InterPro" id="IPR010992">
    <property type="entry name" value="IHF-like_DNA-bd_dom_sf"/>
</dbReference>
<comment type="caution">
    <text evidence="7">The sequence shown here is derived from an EMBL/GenBank/DDBJ whole genome shotgun (WGS) entry which is preliminary data.</text>
</comment>
<evidence type="ECO:0000256" key="2">
    <source>
        <dbReference type="ARBA" id="ARBA00008424"/>
    </source>
</evidence>
<dbReference type="InterPro" id="IPR000119">
    <property type="entry name" value="Hist_DNA-bd"/>
</dbReference>
<evidence type="ECO:0000256" key="6">
    <source>
        <dbReference type="SAM" id="MobiDB-lite"/>
    </source>
</evidence>
<dbReference type="InterPro" id="IPR009970">
    <property type="entry name" value="HC2"/>
</dbReference>
<dbReference type="PANTHER" id="PTHR33175:SF3">
    <property type="entry name" value="DNA-BINDING PROTEIN HU-BETA"/>
    <property type="match status" value="1"/>
</dbReference>
<proteinExistence type="inferred from homology"/>
<sequence length="266" mass="27228">MGKKKLIDRIAESFEGNREAAQHALDSVVDGITRSLEAGEKVAIKGFGVFRQSKEQTEEKGEKAKRSVLQFDPNKELRDVVAGVKKARNRALESLAQVPAQAAHAAEVASRAASSAARAAAGVVRGEDEVAPTESASDAPPPAKKSTAKKSTAKKSPAKKSPAKKAAAEKPPAKKSTAKKSPAKKSAAKKTPAADSASEAAAPAKKSAAKTSPAKKTTAKKSAAKKAPAKKSPAKKSAAKKTTPAETPPASPAQGQASASPGDERT</sequence>
<dbReference type="AlphaFoldDB" id="A0A7K3M8Z3"/>
<organism evidence="7 8">
    <name type="scientific">Phytoactinopolyspora mesophila</name>
    <dbReference type="NCBI Taxonomy" id="2650750"/>
    <lineage>
        <taxon>Bacteria</taxon>
        <taxon>Bacillati</taxon>
        <taxon>Actinomycetota</taxon>
        <taxon>Actinomycetes</taxon>
        <taxon>Jiangellales</taxon>
        <taxon>Jiangellaceae</taxon>
        <taxon>Phytoactinopolyspora</taxon>
    </lineage>
</organism>
<dbReference type="RefSeq" id="WP_162452099.1">
    <property type="nucleotide sequence ID" value="NZ_WLZY01000007.1"/>
</dbReference>
<feature type="compositionally biased region" description="Basic residues" evidence="6">
    <location>
        <begin position="217"/>
        <end position="239"/>
    </location>
</feature>
<accession>A0A7K3M8Z3</accession>
<feature type="compositionally biased region" description="Low complexity" evidence="6">
    <location>
        <begin position="100"/>
        <end position="124"/>
    </location>
</feature>
<evidence type="ECO:0000256" key="5">
    <source>
        <dbReference type="RuleBase" id="RU003939"/>
    </source>
</evidence>
<comment type="similarity">
    <text evidence="5">Belongs to the bacterial histone-like protein family.</text>
</comment>
<dbReference type="Pfam" id="PF07382">
    <property type="entry name" value="HC2"/>
    <property type="match status" value="1"/>
</dbReference>
<gene>
    <name evidence="7" type="ORF">F7O44_20275</name>
</gene>
<evidence type="ECO:0000313" key="8">
    <source>
        <dbReference type="Proteomes" id="UP000460435"/>
    </source>
</evidence>
<feature type="compositionally biased region" description="Basic residues" evidence="6">
    <location>
        <begin position="146"/>
        <end position="163"/>
    </location>
</feature>
<feature type="compositionally biased region" description="Low complexity" evidence="6">
    <location>
        <begin position="189"/>
        <end position="216"/>
    </location>
</feature>
<dbReference type="GO" id="GO:0005829">
    <property type="term" value="C:cytosol"/>
    <property type="evidence" value="ECO:0007669"/>
    <property type="project" value="TreeGrafter"/>
</dbReference>
<name>A0A7K3M8Z3_9ACTN</name>
<dbReference type="GO" id="GO:0030527">
    <property type="term" value="F:structural constituent of chromatin"/>
    <property type="evidence" value="ECO:0007669"/>
    <property type="project" value="InterPro"/>
</dbReference>
<reference evidence="7 8" key="1">
    <citation type="submission" date="2019-11" db="EMBL/GenBank/DDBJ databases">
        <authorList>
            <person name="Li X.-J."/>
            <person name="Feng X.-M."/>
        </authorList>
    </citation>
    <scope>NUCLEOTIDE SEQUENCE [LARGE SCALE GENOMIC DNA]</scope>
    <source>
        <strain evidence="7 8">XMNu-373</strain>
    </source>
</reference>
<dbReference type="Pfam" id="PF00216">
    <property type="entry name" value="Bac_DNA_binding"/>
    <property type="match status" value="1"/>
</dbReference>
<comment type="function">
    <text evidence="1">Might have a role in establishing the nucleoid structure of elementary bodies.</text>
</comment>
<keyword evidence="3" id="KW-0226">DNA condensation</keyword>
<evidence type="ECO:0000313" key="7">
    <source>
        <dbReference type="EMBL" id="NDL59412.1"/>
    </source>
</evidence>
<keyword evidence="8" id="KW-1185">Reference proteome</keyword>
<dbReference type="GO" id="GO:0030261">
    <property type="term" value="P:chromosome condensation"/>
    <property type="evidence" value="ECO:0007669"/>
    <property type="project" value="UniProtKB-KW"/>
</dbReference>
<dbReference type="GO" id="GO:0003677">
    <property type="term" value="F:DNA binding"/>
    <property type="evidence" value="ECO:0007669"/>
    <property type="project" value="UniProtKB-KW"/>
</dbReference>
<dbReference type="Gene3D" id="4.10.520.10">
    <property type="entry name" value="IHF-like DNA-binding proteins"/>
    <property type="match status" value="1"/>
</dbReference>
<dbReference type="PANTHER" id="PTHR33175">
    <property type="entry name" value="DNA-BINDING PROTEIN HU"/>
    <property type="match status" value="1"/>
</dbReference>
<keyword evidence="4 7" id="KW-0238">DNA-binding</keyword>
<feature type="compositionally biased region" description="Low complexity" evidence="6">
    <location>
        <begin position="252"/>
        <end position="266"/>
    </location>
</feature>
<dbReference type="SMART" id="SM00411">
    <property type="entry name" value="BHL"/>
    <property type="match status" value="1"/>
</dbReference>
<feature type="compositionally biased region" description="Basic residues" evidence="6">
    <location>
        <begin position="176"/>
        <end position="188"/>
    </location>
</feature>
<evidence type="ECO:0000256" key="1">
    <source>
        <dbReference type="ARBA" id="ARBA00002344"/>
    </source>
</evidence>
<dbReference type="SUPFAM" id="SSF47729">
    <property type="entry name" value="IHF-like DNA-binding proteins"/>
    <property type="match status" value="1"/>
</dbReference>
<protein>
    <submittedName>
        <fullName evidence="7">DNA-binding protein</fullName>
    </submittedName>
</protein>
<evidence type="ECO:0000256" key="3">
    <source>
        <dbReference type="ARBA" id="ARBA00023067"/>
    </source>
</evidence>
<evidence type="ECO:0000256" key="4">
    <source>
        <dbReference type="ARBA" id="ARBA00023125"/>
    </source>
</evidence>
<dbReference type="EMBL" id="WLZY01000007">
    <property type="protein sequence ID" value="NDL59412.1"/>
    <property type="molecule type" value="Genomic_DNA"/>
</dbReference>
<feature type="region of interest" description="Disordered" evidence="6">
    <location>
        <begin position="97"/>
        <end position="266"/>
    </location>
</feature>
<comment type="similarity">
    <text evidence="2">Belongs to the histone H1/H5 family. HCT subfamily.</text>
</comment>